<dbReference type="Proteomes" id="UP000224386">
    <property type="component" value="Unassembled WGS sequence"/>
</dbReference>
<dbReference type="EMBL" id="NVDQ01000032">
    <property type="protein sequence ID" value="PFV03743.1"/>
    <property type="molecule type" value="Genomic_DNA"/>
</dbReference>
<evidence type="ECO:0000313" key="29">
    <source>
        <dbReference type="Proteomes" id="UP000461739"/>
    </source>
</evidence>
<dbReference type="GO" id="GO:0005886">
    <property type="term" value="C:plasma membrane"/>
    <property type="evidence" value="ECO:0007669"/>
    <property type="project" value="UniProtKB-SubCell"/>
</dbReference>
<dbReference type="RefSeq" id="WP_000078304.1">
    <property type="nucleotide sequence ID" value="NZ_BSWH01000001.1"/>
</dbReference>
<dbReference type="GeneID" id="93005988"/>
<dbReference type="Proteomes" id="UP000477920">
    <property type="component" value="Unassembled WGS sequence"/>
</dbReference>
<dbReference type="Proteomes" id="UP000464780">
    <property type="component" value="Chromosome"/>
</dbReference>
<evidence type="ECO:0000313" key="10">
    <source>
        <dbReference type="EMBL" id="KXY27919.1"/>
    </source>
</evidence>
<dbReference type="EMBL" id="NUUR01000002">
    <property type="protein sequence ID" value="PHG84406.1"/>
    <property type="molecule type" value="Genomic_DNA"/>
</dbReference>
<feature type="transmembrane region" description="Helical" evidence="6">
    <location>
        <begin position="209"/>
        <end position="229"/>
    </location>
</feature>
<evidence type="ECO:0000313" key="15">
    <source>
        <dbReference type="EMBL" id="PGO60247.1"/>
    </source>
</evidence>
<evidence type="ECO:0000313" key="26">
    <source>
        <dbReference type="Proteomes" id="UP000225135"/>
    </source>
</evidence>
<dbReference type="AlphaFoldDB" id="A0A063CAA0"/>
<dbReference type="EMBL" id="LOMO01000258">
    <property type="protein sequence ID" value="KXY27919.1"/>
    <property type="molecule type" value="Genomic_DNA"/>
</dbReference>
<dbReference type="EMBL" id="WBPP01000004">
    <property type="protein sequence ID" value="KAB2400085.1"/>
    <property type="molecule type" value="Genomic_DNA"/>
</dbReference>
<dbReference type="EMBL" id="NUAN01000118">
    <property type="protein sequence ID" value="PEN93474.1"/>
    <property type="molecule type" value="Genomic_DNA"/>
</dbReference>
<dbReference type="OMA" id="AQFVHFM"/>
<evidence type="ECO:0000256" key="2">
    <source>
        <dbReference type="ARBA" id="ARBA00022475"/>
    </source>
</evidence>
<dbReference type="Pfam" id="PF04172">
    <property type="entry name" value="LrgB"/>
    <property type="match status" value="1"/>
</dbReference>
<reference evidence="11" key="8">
    <citation type="submission" date="2022-07" db="EMBL/GenBank/DDBJ databases">
        <title>Identification and characterization of Bacillus thuringiensis and other Bacillus cereus group isolates from spinach by whole genome sequencing.</title>
        <authorList>
            <person name="Zao X."/>
            <person name="Zervas A."/>
            <person name="Hendriks M."/>
            <person name="Rajkovic A."/>
            <person name="Van Overbeek L."/>
            <person name="Hendriksen N.B."/>
            <person name="Uyttendaele M."/>
        </authorList>
    </citation>
    <scope>NUCLEOTIDE SEQUENCE</scope>
    <source>
        <strain evidence="11">781001F-1</strain>
    </source>
</reference>
<dbReference type="Proteomes" id="UP000461739">
    <property type="component" value="Unassembled WGS sequence"/>
</dbReference>
<evidence type="ECO:0000313" key="30">
    <source>
        <dbReference type="Proteomes" id="UP000464780"/>
    </source>
</evidence>
<dbReference type="EMBL" id="CP070339">
    <property type="protein sequence ID" value="QRY14520.1"/>
    <property type="molecule type" value="Genomic_DNA"/>
</dbReference>
<feature type="transmembrane region" description="Helical" evidence="6">
    <location>
        <begin position="32"/>
        <end position="52"/>
    </location>
</feature>
<dbReference type="Proteomes" id="UP000224203">
    <property type="component" value="Unassembled WGS sequence"/>
</dbReference>
<dbReference type="EMBL" id="JANHEB010000025">
    <property type="protein sequence ID" value="MCQ6286609.1"/>
    <property type="molecule type" value="Genomic_DNA"/>
</dbReference>
<evidence type="ECO:0000256" key="1">
    <source>
        <dbReference type="ARBA" id="ARBA00004651"/>
    </source>
</evidence>
<evidence type="ECO:0000256" key="6">
    <source>
        <dbReference type="SAM" id="Phobius"/>
    </source>
</evidence>
<dbReference type="InterPro" id="IPR007300">
    <property type="entry name" value="CidB/LrgB"/>
</dbReference>
<dbReference type="Proteomes" id="UP001204643">
    <property type="component" value="Unassembled WGS sequence"/>
</dbReference>
<dbReference type="Proteomes" id="UP000075476">
    <property type="component" value="Unassembled WGS sequence"/>
</dbReference>
<evidence type="ECO:0000313" key="20">
    <source>
        <dbReference type="EMBL" id="RWQ75126.1"/>
    </source>
</evidence>
<feature type="transmembrane region" description="Helical" evidence="6">
    <location>
        <begin position="146"/>
        <end position="169"/>
    </location>
</feature>
<feature type="transmembrane region" description="Helical" evidence="6">
    <location>
        <begin position="64"/>
        <end position="81"/>
    </location>
</feature>
<reference evidence="10 21" key="1">
    <citation type="submission" date="2015-12" db="EMBL/GenBank/DDBJ databases">
        <title>Bacillus cereus Group isolate.</title>
        <authorList>
            <person name="Kovac J."/>
        </authorList>
    </citation>
    <scope>NUCLEOTIDE SEQUENCE [LARGE SCALE GENOMIC DNA]</scope>
    <source>
        <strain evidence="10 21">FSL K6-0073</strain>
    </source>
</reference>
<evidence type="ECO:0000256" key="3">
    <source>
        <dbReference type="ARBA" id="ARBA00022692"/>
    </source>
</evidence>
<evidence type="ECO:0000313" key="23">
    <source>
        <dbReference type="Proteomes" id="UP000223834"/>
    </source>
</evidence>
<evidence type="ECO:0000313" key="25">
    <source>
        <dbReference type="Proteomes" id="UP000224386"/>
    </source>
</evidence>
<reference evidence="23 24" key="2">
    <citation type="submission" date="2017-09" db="EMBL/GenBank/DDBJ databases">
        <title>Large-scale bioinformatics analysis of Bacillus genomes uncovers conserved roles of natural products in bacterial physiology.</title>
        <authorList>
            <consortium name="Agbiome Team Llc"/>
            <person name="Bleich R.M."/>
            <person name="Grubbs K.J."/>
            <person name="Santa Maria K.C."/>
            <person name="Allen S.E."/>
            <person name="Farag S."/>
            <person name="Shank E.A."/>
            <person name="Bowers A."/>
        </authorList>
    </citation>
    <scope>NUCLEOTIDE SEQUENCE [LARGE SCALE GENOMIC DNA]</scope>
    <source>
        <strain evidence="17 26">AFS029792</strain>
        <strain evidence="16 24">AFS041711</strain>
        <strain evidence="15 23">AFS049141</strain>
        <strain evidence="14 27">AFS060282</strain>
        <strain evidence="13 25">AFS070861</strain>
    </source>
</reference>
<evidence type="ECO:0000256" key="4">
    <source>
        <dbReference type="ARBA" id="ARBA00022989"/>
    </source>
</evidence>
<dbReference type="EMBL" id="WBPI01000003">
    <property type="protein sequence ID" value="KAB2452917.1"/>
    <property type="molecule type" value="Genomic_DNA"/>
</dbReference>
<evidence type="ECO:0000313" key="22">
    <source>
        <dbReference type="Proteomes" id="UP000220691"/>
    </source>
</evidence>
<evidence type="ECO:0000313" key="14">
    <source>
        <dbReference type="EMBL" id="PFV03743.1"/>
    </source>
</evidence>
<dbReference type="PANTHER" id="PTHR30249">
    <property type="entry name" value="PUTATIVE SEROTONIN TRANSPORTER"/>
    <property type="match status" value="1"/>
</dbReference>
<accession>A0A063CAA0</accession>
<dbReference type="EMBL" id="NUIQ01000362">
    <property type="protein sequence ID" value="PGO60247.1"/>
    <property type="molecule type" value="Genomic_DNA"/>
</dbReference>
<evidence type="ECO:0000313" key="31">
    <source>
        <dbReference type="Proteomes" id="UP000475765"/>
    </source>
</evidence>
<comment type="subcellular location">
    <subcellularLocation>
        <location evidence="1">Cell membrane</location>
        <topology evidence="1">Multi-pass membrane protein</topology>
    </subcellularLocation>
</comment>
<reference evidence="18 30" key="4">
    <citation type="submission" date="2018-03" db="EMBL/GenBank/DDBJ databases">
        <title>The complete genome of bacterial strain SGAir0260.</title>
        <authorList>
            <person name="Schuster S.C."/>
        </authorList>
    </citation>
    <scope>NUCLEOTIDE SEQUENCE [LARGE SCALE GENOMIC DNA]</scope>
    <source>
        <strain evidence="18 30">SGAir0260</strain>
    </source>
</reference>
<protein>
    <submittedName>
        <fullName evidence="13">LrgB family protein</fullName>
    </submittedName>
</protein>
<dbReference type="EMBL" id="NULI01000210">
    <property type="protein sequence ID" value="PGS67127.1"/>
    <property type="molecule type" value="Genomic_DNA"/>
</dbReference>
<evidence type="ECO:0000313" key="32">
    <source>
        <dbReference type="Proteomes" id="UP000477920"/>
    </source>
</evidence>
<dbReference type="EMBL" id="CP028009">
    <property type="protein sequence ID" value="QHV43895.1"/>
    <property type="molecule type" value="Genomic_DNA"/>
</dbReference>
<evidence type="ECO:0000313" key="11">
    <source>
        <dbReference type="EMBL" id="MCQ6286609.1"/>
    </source>
</evidence>
<dbReference type="Proteomes" id="UP000475765">
    <property type="component" value="Unassembled WGS sequence"/>
</dbReference>
<evidence type="ECO:0000313" key="12">
    <source>
        <dbReference type="EMBL" id="PEN93474.1"/>
    </source>
</evidence>
<evidence type="ECO:0000313" key="8">
    <source>
        <dbReference type="EMBL" id="KAB2452917.1"/>
    </source>
</evidence>
<evidence type="ECO:0000313" key="33">
    <source>
        <dbReference type="Proteomes" id="UP000663613"/>
    </source>
</evidence>
<dbReference type="PANTHER" id="PTHR30249:SF17">
    <property type="entry name" value="HOLIN-LIKE PROTEIN CIDB"/>
    <property type="match status" value="1"/>
</dbReference>
<reference evidence="12 22" key="3">
    <citation type="submission" date="2017-09" db="EMBL/GenBank/DDBJ databases">
        <title>Large-scale bioinformatics analysis of Bacillus genomes uncovers conserved roles of natural products in bacterial physiology.</title>
        <authorList>
            <consortium name="Agbiome Team Llc"/>
            <person name="Bleich R.M."/>
            <person name="Kirk G.J."/>
            <person name="Santa Maria K.C."/>
            <person name="Allen S.E."/>
            <person name="Farag S."/>
            <person name="Shank E.A."/>
            <person name="Bowers A."/>
        </authorList>
    </citation>
    <scope>NUCLEOTIDE SEQUENCE [LARGE SCALE GENOMIC DNA]</scope>
    <source>
        <strain evidence="12 22">AFS027647</strain>
    </source>
</reference>
<evidence type="ECO:0000256" key="5">
    <source>
        <dbReference type="ARBA" id="ARBA00023136"/>
    </source>
</evidence>
<dbReference type="EMBL" id="WBPB01000007">
    <property type="protein sequence ID" value="KAB2501219.1"/>
    <property type="molecule type" value="Genomic_DNA"/>
</dbReference>
<dbReference type="Proteomes" id="UP000220691">
    <property type="component" value="Unassembled WGS sequence"/>
</dbReference>
<evidence type="ECO:0000313" key="21">
    <source>
        <dbReference type="Proteomes" id="UP000075476"/>
    </source>
</evidence>
<evidence type="ECO:0000313" key="24">
    <source>
        <dbReference type="Proteomes" id="UP000224203"/>
    </source>
</evidence>
<evidence type="ECO:0000313" key="28">
    <source>
        <dbReference type="Proteomes" id="UP000253597"/>
    </source>
</evidence>
<evidence type="ECO:0000313" key="17">
    <source>
        <dbReference type="EMBL" id="PHG84406.1"/>
    </source>
</evidence>
<evidence type="ECO:0000313" key="16">
    <source>
        <dbReference type="EMBL" id="PGS67127.1"/>
    </source>
</evidence>
<dbReference type="Proteomes" id="UP000253597">
    <property type="component" value="Unassembled WGS sequence"/>
</dbReference>
<dbReference type="Proteomes" id="UP000226257">
    <property type="component" value="Unassembled WGS sequence"/>
</dbReference>
<sequence length="230" mass="24411">MSQILIGIGWVLFTVLLYQLSKKIYKLFPTPFTIPMLVATGLMAFLFIVLDIPYQHYMESGGGWIAKLLGPGVVAFAIPLYKQRHVLQKYVVPIAGGVLVGTTVAIASDFAIASLMGTDKSLILSSLPKSVTMPVAMSVSEQVGGVPSLTAAFVVIAGITGTITGPLLLKWSRVTNSVGKGIGFGCASHIMGVMRAMKNNEHEGVIGSVTMTLTAILTCLLGPLFAMMFM</sequence>
<keyword evidence="4 6" id="KW-1133">Transmembrane helix</keyword>
<evidence type="ECO:0000313" key="18">
    <source>
        <dbReference type="EMBL" id="QHV43895.1"/>
    </source>
</evidence>
<dbReference type="Proteomes" id="UP000225135">
    <property type="component" value="Unassembled WGS sequence"/>
</dbReference>
<keyword evidence="5 6" id="KW-0472">Membrane</keyword>
<dbReference type="Proteomes" id="UP000663613">
    <property type="component" value="Chromosome"/>
</dbReference>
<gene>
    <name evidence="10" type="ORF">AT268_21115</name>
    <name evidence="18" type="ORF">C1N66_12480</name>
    <name evidence="12" type="ORF">CN553_18535</name>
    <name evidence="15" type="ORF">CN980_30235</name>
    <name evidence="16" type="ORF">COC69_28035</name>
    <name evidence="17" type="ORF">COI69_00520</name>
    <name evidence="13" type="ORF">COK05_04420</name>
    <name evidence="14" type="ORF">COK98_23555</name>
    <name evidence="20" type="ORF">DR116_0008905</name>
    <name evidence="9" type="ORF">F8158_04385</name>
    <name evidence="8" type="ORF">F8165_05345</name>
    <name evidence="7" type="ORF">F8172_00960</name>
    <name evidence="19" type="ORF">JTF64_21360</name>
    <name evidence="11" type="ORF">NPM19_18345</name>
</gene>
<dbReference type="EMBL" id="QNGD03000004">
    <property type="protein sequence ID" value="RWQ75126.1"/>
    <property type="molecule type" value="Genomic_DNA"/>
</dbReference>
<keyword evidence="3 6" id="KW-0812">Transmembrane</keyword>
<reference evidence="19 33" key="7">
    <citation type="submission" date="2021-02" db="EMBL/GenBank/DDBJ databases">
        <title>Bacillus cereus VKM B-370.</title>
        <authorList>
            <person name="Kazantseva O.A."/>
            <person name="Piligrimova E.G."/>
            <person name="Buzikov R.M."/>
            <person name="Shadrin A.M."/>
        </authorList>
    </citation>
    <scope>NUCLEOTIDE SEQUENCE [LARGE SCALE GENOMIC DNA]</scope>
    <source>
        <strain evidence="19 33">VKM B-370</strain>
    </source>
</reference>
<keyword evidence="2" id="KW-1003">Cell membrane</keyword>
<reference evidence="29 31" key="6">
    <citation type="submission" date="2019-10" db="EMBL/GenBank/DDBJ databases">
        <title>Bacillus from the desert of Cuatro Cinegas, Coahuila.</title>
        <authorList>
            <person name="Olmedo-Alvarez G."/>
            <person name="Saldana S."/>
            <person name="Barcelo D."/>
        </authorList>
    </citation>
    <scope>NUCLEOTIDE SEQUENCE [LARGE SCALE GENOMIC DNA]</scope>
    <source>
        <strain evidence="9 32">CH101a_3T</strain>
        <strain evidence="8 29">CH316_11T</strain>
        <strain evidence="7 31">CH417_13T</strain>
    </source>
</reference>
<feature type="transmembrane region" description="Helical" evidence="6">
    <location>
        <begin position="93"/>
        <end position="115"/>
    </location>
</feature>
<evidence type="ECO:0000313" key="9">
    <source>
        <dbReference type="EMBL" id="KAB2501219.1"/>
    </source>
</evidence>
<dbReference type="Proteomes" id="UP000223834">
    <property type="component" value="Unassembled WGS sequence"/>
</dbReference>
<organism evidence="13 25">
    <name type="scientific">Bacillus cereus</name>
    <dbReference type="NCBI Taxonomy" id="1396"/>
    <lineage>
        <taxon>Bacteria</taxon>
        <taxon>Bacillati</taxon>
        <taxon>Bacillota</taxon>
        <taxon>Bacilli</taxon>
        <taxon>Bacillales</taxon>
        <taxon>Bacillaceae</taxon>
        <taxon>Bacillus</taxon>
        <taxon>Bacillus cereus group</taxon>
    </lineage>
</organism>
<reference evidence="20 28" key="5">
    <citation type="submission" date="2019-01" db="EMBL/GenBank/DDBJ databases">
        <title>Draft genome sequence of heavy metal resistant Bacillus cereus NWUAB01.</title>
        <authorList>
            <person name="Babalola O."/>
            <person name="Aremu B.R."/>
            <person name="Ayangbenro A.S."/>
        </authorList>
    </citation>
    <scope>NUCLEOTIDE SEQUENCE [LARGE SCALE GENOMIC DNA]</scope>
    <source>
        <strain evidence="20 28">NWUAB01</strain>
    </source>
</reference>
<name>A0A063CAA0_BACCE</name>
<evidence type="ECO:0000313" key="19">
    <source>
        <dbReference type="EMBL" id="QRY14520.1"/>
    </source>
</evidence>
<proteinExistence type="predicted"/>
<evidence type="ECO:0000313" key="7">
    <source>
        <dbReference type="EMBL" id="KAB2400085.1"/>
    </source>
</evidence>
<dbReference type="EMBL" id="NVAP01000009">
    <property type="protein sequence ID" value="PFQ50816.1"/>
    <property type="molecule type" value="Genomic_DNA"/>
</dbReference>
<evidence type="ECO:0000313" key="13">
    <source>
        <dbReference type="EMBL" id="PFQ50816.1"/>
    </source>
</evidence>
<evidence type="ECO:0000313" key="27">
    <source>
        <dbReference type="Proteomes" id="UP000226257"/>
    </source>
</evidence>